<sequence>MTLRRRGNLANHIAKIEKGVEGPKAVKVGFPKGKADADVVSIAIWNHFGTSRGIPPRPFITIAMFKNRREIRAALRKIAKGAVENRTPLAVQMPKLGALGAGKIQDQIAANTPPPNAPSTIRQKGSTATLIDTGRMRQSVTWEIDK</sequence>
<accession>A0A1T5FLK5</accession>
<protein>
    <submittedName>
        <fullName evidence="1">Uncharacterized protein</fullName>
    </submittedName>
</protein>
<evidence type="ECO:0000313" key="2">
    <source>
        <dbReference type="Proteomes" id="UP000190130"/>
    </source>
</evidence>
<reference evidence="1 2" key="1">
    <citation type="submission" date="2017-02" db="EMBL/GenBank/DDBJ databases">
        <authorList>
            <person name="Peterson S.W."/>
        </authorList>
    </citation>
    <scope>NUCLEOTIDE SEQUENCE [LARGE SCALE GENOMIC DNA]</scope>
    <source>
        <strain evidence="1 2">DSM 9653</strain>
    </source>
</reference>
<dbReference type="EMBL" id="FUYX01000009">
    <property type="protein sequence ID" value="SKB96967.1"/>
    <property type="molecule type" value="Genomic_DNA"/>
</dbReference>
<gene>
    <name evidence="1" type="ORF">SAMN05660750_03330</name>
</gene>
<dbReference type="AlphaFoldDB" id="A0A1T5FLK5"/>
<evidence type="ECO:0000313" key="1">
    <source>
        <dbReference type="EMBL" id="SKB96967.1"/>
    </source>
</evidence>
<proteinExistence type="predicted"/>
<dbReference type="Proteomes" id="UP000190130">
    <property type="component" value="Unassembled WGS sequence"/>
</dbReference>
<organism evidence="1 2">
    <name type="scientific">Bosea thiooxidans</name>
    <dbReference type="NCBI Taxonomy" id="53254"/>
    <lineage>
        <taxon>Bacteria</taxon>
        <taxon>Pseudomonadati</taxon>
        <taxon>Pseudomonadota</taxon>
        <taxon>Alphaproteobacteria</taxon>
        <taxon>Hyphomicrobiales</taxon>
        <taxon>Boseaceae</taxon>
        <taxon>Bosea</taxon>
    </lineage>
</organism>
<name>A0A1T5FLK5_9HYPH</name>